<reference evidence="3 4" key="1">
    <citation type="submission" date="2016-08" db="EMBL/GenBank/DDBJ databases">
        <title>Analysis of Carbohydrate Active Enzymes in Thermogemmatispora T81 Reveals Carbohydrate Degradation Ability.</title>
        <authorList>
            <person name="Tomazini A."/>
            <person name="Lal S."/>
            <person name="Stott M."/>
            <person name="Henrissat B."/>
            <person name="Polikarpov I."/>
            <person name="Sparling R."/>
            <person name="Levin D.B."/>
        </authorList>
    </citation>
    <scope>NUCLEOTIDE SEQUENCE [LARGE SCALE GENOMIC DNA]</scope>
    <source>
        <strain evidence="3 4">T81</strain>
    </source>
</reference>
<name>A0A328VSC5_9CHLR</name>
<gene>
    <name evidence="3" type="ORF">A4R35_21615</name>
</gene>
<evidence type="ECO:0000256" key="2">
    <source>
        <dbReference type="SAM" id="MobiDB-lite"/>
    </source>
</evidence>
<feature type="region of interest" description="Disordered" evidence="2">
    <location>
        <begin position="37"/>
        <end position="64"/>
    </location>
</feature>
<dbReference type="OrthoDB" id="164063at2"/>
<keyword evidence="1" id="KW-0175">Coiled coil</keyword>
<dbReference type="Proteomes" id="UP000248706">
    <property type="component" value="Unassembled WGS sequence"/>
</dbReference>
<evidence type="ECO:0000256" key="1">
    <source>
        <dbReference type="SAM" id="Coils"/>
    </source>
</evidence>
<evidence type="ECO:0000313" key="4">
    <source>
        <dbReference type="Proteomes" id="UP000248706"/>
    </source>
</evidence>
<dbReference type="AlphaFoldDB" id="A0A328VSC5"/>
<organism evidence="3 4">
    <name type="scientific">Thermogemmatispora tikiterensis</name>
    <dbReference type="NCBI Taxonomy" id="1825093"/>
    <lineage>
        <taxon>Bacteria</taxon>
        <taxon>Bacillati</taxon>
        <taxon>Chloroflexota</taxon>
        <taxon>Ktedonobacteria</taxon>
        <taxon>Thermogemmatisporales</taxon>
        <taxon>Thermogemmatisporaceae</taxon>
        <taxon>Thermogemmatispora</taxon>
    </lineage>
</organism>
<dbReference type="EMBL" id="MCIF01000002">
    <property type="protein sequence ID" value="RAQ98154.1"/>
    <property type="molecule type" value="Genomic_DNA"/>
</dbReference>
<sequence>MFCSQCGTAAAAGTRFCTWCGAPLEQASAEILEIERTPPAPGPALAERRVKGRRPQPRRGSRWQDPYRERIQQLRLQLHALKLDLRQLSAYLANVRTQYYMSAAFVPRGLLRWGYKAIEDFRLMQPQQQKQILQQKIFELERELLQLQQEQAAWRASQADRWEREEESGSSFQ</sequence>
<evidence type="ECO:0000313" key="3">
    <source>
        <dbReference type="EMBL" id="RAQ98154.1"/>
    </source>
</evidence>
<dbReference type="RefSeq" id="WP_112433181.1">
    <property type="nucleotide sequence ID" value="NZ_MCIF01000002.1"/>
</dbReference>
<comment type="caution">
    <text evidence="3">The sequence shown here is derived from an EMBL/GenBank/DDBJ whole genome shotgun (WGS) entry which is preliminary data.</text>
</comment>
<feature type="compositionally biased region" description="Basic residues" evidence="2">
    <location>
        <begin position="50"/>
        <end position="61"/>
    </location>
</feature>
<feature type="coiled-coil region" evidence="1">
    <location>
        <begin position="130"/>
        <end position="157"/>
    </location>
</feature>
<protein>
    <submittedName>
        <fullName evidence="3">Uncharacterized protein</fullName>
    </submittedName>
</protein>
<keyword evidence="4" id="KW-1185">Reference proteome</keyword>
<proteinExistence type="predicted"/>
<accession>A0A328VSC5</accession>